<name>A0A922CDI1_MANSE</name>
<dbReference type="EMBL" id="JH668291">
    <property type="protein sequence ID" value="KAG6442266.1"/>
    <property type="molecule type" value="Genomic_DNA"/>
</dbReference>
<reference evidence="2" key="1">
    <citation type="journal article" date="2016" name="Insect Biochem. Mol. Biol.">
        <title>Multifaceted biological insights from a draft genome sequence of the tobacco hornworm moth, Manduca sexta.</title>
        <authorList>
            <person name="Kanost M.R."/>
            <person name="Arrese E.L."/>
            <person name="Cao X."/>
            <person name="Chen Y.R."/>
            <person name="Chellapilla S."/>
            <person name="Goldsmith M.R."/>
            <person name="Grosse-Wilde E."/>
            <person name="Heckel D.G."/>
            <person name="Herndon N."/>
            <person name="Jiang H."/>
            <person name="Papanicolaou A."/>
            <person name="Qu J."/>
            <person name="Soulages J.L."/>
            <person name="Vogel H."/>
            <person name="Walters J."/>
            <person name="Waterhouse R.M."/>
            <person name="Ahn S.J."/>
            <person name="Almeida F.C."/>
            <person name="An C."/>
            <person name="Aqrawi P."/>
            <person name="Bretschneider A."/>
            <person name="Bryant W.B."/>
            <person name="Bucks S."/>
            <person name="Chao H."/>
            <person name="Chevignon G."/>
            <person name="Christen J.M."/>
            <person name="Clarke D.F."/>
            <person name="Dittmer N.T."/>
            <person name="Ferguson L.C.F."/>
            <person name="Garavelou S."/>
            <person name="Gordon K.H.J."/>
            <person name="Gunaratna R.T."/>
            <person name="Han Y."/>
            <person name="Hauser F."/>
            <person name="He Y."/>
            <person name="Heidel-Fischer H."/>
            <person name="Hirsh A."/>
            <person name="Hu Y."/>
            <person name="Jiang H."/>
            <person name="Kalra D."/>
            <person name="Klinner C."/>
            <person name="Konig C."/>
            <person name="Kovar C."/>
            <person name="Kroll A.R."/>
            <person name="Kuwar S.S."/>
            <person name="Lee S.L."/>
            <person name="Lehman R."/>
            <person name="Li K."/>
            <person name="Li Z."/>
            <person name="Liang H."/>
            <person name="Lovelace S."/>
            <person name="Lu Z."/>
            <person name="Mansfield J.H."/>
            <person name="McCulloch K.J."/>
            <person name="Mathew T."/>
            <person name="Morton B."/>
            <person name="Muzny D.M."/>
            <person name="Neunemann D."/>
            <person name="Ongeri F."/>
            <person name="Pauchet Y."/>
            <person name="Pu L.L."/>
            <person name="Pyrousis I."/>
            <person name="Rao X.J."/>
            <person name="Redding A."/>
            <person name="Roesel C."/>
            <person name="Sanchez-Gracia A."/>
            <person name="Schaack S."/>
            <person name="Shukla A."/>
            <person name="Tetreau G."/>
            <person name="Wang Y."/>
            <person name="Xiong G.H."/>
            <person name="Traut W."/>
            <person name="Walsh T.K."/>
            <person name="Worley K.C."/>
            <person name="Wu D."/>
            <person name="Wu W."/>
            <person name="Wu Y.Q."/>
            <person name="Zhang X."/>
            <person name="Zou Z."/>
            <person name="Zucker H."/>
            <person name="Briscoe A.D."/>
            <person name="Burmester T."/>
            <person name="Clem R.J."/>
            <person name="Feyereisen R."/>
            <person name="Grimmelikhuijzen C.J.P."/>
            <person name="Hamodrakas S.J."/>
            <person name="Hansson B.S."/>
            <person name="Huguet E."/>
            <person name="Jermiin L.S."/>
            <person name="Lan Q."/>
            <person name="Lehman H.K."/>
            <person name="Lorenzen M."/>
            <person name="Merzendorfer H."/>
            <person name="Michalopoulos I."/>
            <person name="Morton D.B."/>
            <person name="Muthukrishnan S."/>
            <person name="Oakeshott J.G."/>
            <person name="Palmer W."/>
            <person name="Park Y."/>
            <person name="Passarelli A.L."/>
            <person name="Rozas J."/>
            <person name="Schwartz L.M."/>
            <person name="Smith W."/>
            <person name="Southgate A."/>
            <person name="Vilcinskas A."/>
            <person name="Vogt R."/>
            <person name="Wang P."/>
            <person name="Werren J."/>
            <person name="Yu X.Q."/>
            <person name="Zhou J.J."/>
            <person name="Brown S.J."/>
            <person name="Scherer S.E."/>
            <person name="Richards S."/>
            <person name="Blissard G.W."/>
        </authorList>
    </citation>
    <scope>NUCLEOTIDE SEQUENCE</scope>
</reference>
<feature type="signal peptide" evidence="1">
    <location>
        <begin position="1"/>
        <end position="16"/>
    </location>
</feature>
<protein>
    <recommendedName>
        <fullName evidence="4">Cuticle protein</fullName>
    </recommendedName>
</protein>
<accession>A0A922CDI1</accession>
<reference evidence="2" key="2">
    <citation type="submission" date="2020-12" db="EMBL/GenBank/DDBJ databases">
        <authorList>
            <person name="Kanost M."/>
        </authorList>
    </citation>
    <scope>NUCLEOTIDE SEQUENCE</scope>
</reference>
<evidence type="ECO:0000313" key="3">
    <source>
        <dbReference type="Proteomes" id="UP000791440"/>
    </source>
</evidence>
<feature type="chain" id="PRO_5038276683" description="Cuticle protein" evidence="1">
    <location>
        <begin position="17"/>
        <end position="223"/>
    </location>
</feature>
<sequence>MYKLVVLCAFFAIAAAKPDVLLTAPVTGYTTYVAPASTTITKQASSVIHPSPILYNTPLAYTHLIKKRSPQLPLTYFAPTNYLSTSPLATTYTTPFVHGAPILPAATLPIAAAHLIKKRAAPVLPTTFITPATYTATSPIVASTYSSPLISTPLINSAPLISHPYAYTTHFIKKRSAPILNTYLAPTSYSHQSRIDLHSTPLITSYTSPLAYTAPIATVSHVF</sequence>
<organism evidence="2 3">
    <name type="scientific">Manduca sexta</name>
    <name type="common">Tobacco hawkmoth</name>
    <name type="synonym">Tobacco hornworm</name>
    <dbReference type="NCBI Taxonomy" id="7130"/>
    <lineage>
        <taxon>Eukaryota</taxon>
        <taxon>Metazoa</taxon>
        <taxon>Ecdysozoa</taxon>
        <taxon>Arthropoda</taxon>
        <taxon>Hexapoda</taxon>
        <taxon>Insecta</taxon>
        <taxon>Pterygota</taxon>
        <taxon>Neoptera</taxon>
        <taxon>Endopterygota</taxon>
        <taxon>Lepidoptera</taxon>
        <taxon>Glossata</taxon>
        <taxon>Ditrysia</taxon>
        <taxon>Bombycoidea</taxon>
        <taxon>Sphingidae</taxon>
        <taxon>Sphinginae</taxon>
        <taxon>Sphingini</taxon>
        <taxon>Manduca</taxon>
    </lineage>
</organism>
<evidence type="ECO:0000256" key="1">
    <source>
        <dbReference type="SAM" id="SignalP"/>
    </source>
</evidence>
<dbReference type="AlphaFoldDB" id="A0A922CDI1"/>
<keyword evidence="1" id="KW-0732">Signal</keyword>
<comment type="caution">
    <text evidence="2">The sequence shown here is derived from an EMBL/GenBank/DDBJ whole genome shotgun (WGS) entry which is preliminary data.</text>
</comment>
<evidence type="ECO:0008006" key="4">
    <source>
        <dbReference type="Google" id="ProtNLM"/>
    </source>
</evidence>
<gene>
    <name evidence="2" type="ORF">O3G_MSEX002191</name>
</gene>
<dbReference type="EMBL" id="JH668291">
    <property type="protein sequence ID" value="KAG6442265.1"/>
    <property type="molecule type" value="Genomic_DNA"/>
</dbReference>
<dbReference type="Proteomes" id="UP000791440">
    <property type="component" value="Unassembled WGS sequence"/>
</dbReference>
<proteinExistence type="predicted"/>
<keyword evidence="3" id="KW-1185">Reference proteome</keyword>
<evidence type="ECO:0000313" key="2">
    <source>
        <dbReference type="EMBL" id="KAG6442266.1"/>
    </source>
</evidence>